<name>A0A381YMI4_9ZZZZ</name>
<evidence type="ECO:0000256" key="3">
    <source>
        <dbReference type="ARBA" id="ARBA00022840"/>
    </source>
</evidence>
<dbReference type="InterPro" id="IPR041472">
    <property type="entry name" value="BL00235/CARNS1_N"/>
</dbReference>
<dbReference type="GO" id="GO:0016874">
    <property type="term" value="F:ligase activity"/>
    <property type="evidence" value="ECO:0007669"/>
    <property type="project" value="UniProtKB-KW"/>
</dbReference>
<dbReference type="SMART" id="SM01209">
    <property type="entry name" value="GARS_A"/>
    <property type="match status" value="1"/>
</dbReference>
<feature type="non-terminal residue" evidence="5">
    <location>
        <position position="290"/>
    </location>
</feature>
<dbReference type="InterPro" id="IPR052032">
    <property type="entry name" value="ATP-dep_AA_Ligase"/>
</dbReference>
<dbReference type="InterPro" id="IPR013815">
    <property type="entry name" value="ATP_grasp_subdomain_1"/>
</dbReference>
<dbReference type="Pfam" id="PF13535">
    <property type="entry name" value="ATP-grasp_4"/>
    <property type="match status" value="1"/>
</dbReference>
<dbReference type="AlphaFoldDB" id="A0A381YMI4"/>
<evidence type="ECO:0000256" key="1">
    <source>
        <dbReference type="ARBA" id="ARBA00022598"/>
    </source>
</evidence>
<evidence type="ECO:0000313" key="5">
    <source>
        <dbReference type="EMBL" id="SVA78180.1"/>
    </source>
</evidence>
<dbReference type="Pfam" id="PF18130">
    <property type="entry name" value="ATPgrasp_N"/>
    <property type="match status" value="1"/>
</dbReference>
<keyword evidence="1" id="KW-0436">Ligase</keyword>
<reference evidence="5" key="1">
    <citation type="submission" date="2018-05" db="EMBL/GenBank/DDBJ databases">
        <authorList>
            <person name="Lanie J.A."/>
            <person name="Ng W.-L."/>
            <person name="Kazmierczak K.M."/>
            <person name="Andrzejewski T.M."/>
            <person name="Davidsen T.M."/>
            <person name="Wayne K.J."/>
            <person name="Tettelin H."/>
            <person name="Glass J.I."/>
            <person name="Rusch D."/>
            <person name="Podicherti R."/>
            <person name="Tsui H.-C.T."/>
            <person name="Winkler M.E."/>
        </authorList>
    </citation>
    <scope>NUCLEOTIDE SEQUENCE</scope>
</reference>
<keyword evidence="2" id="KW-0547">Nucleotide-binding</keyword>
<dbReference type="Gene3D" id="3.40.50.20">
    <property type="match status" value="1"/>
</dbReference>
<dbReference type="PANTHER" id="PTHR43585">
    <property type="entry name" value="FUMIPYRROLE BIOSYNTHESIS PROTEIN C"/>
    <property type="match status" value="1"/>
</dbReference>
<dbReference type="PANTHER" id="PTHR43585:SF2">
    <property type="entry name" value="ATP-GRASP ENZYME FSQD"/>
    <property type="match status" value="1"/>
</dbReference>
<proteinExistence type="predicted"/>
<feature type="domain" description="ATP-grasp" evidence="4">
    <location>
        <begin position="115"/>
        <end position="280"/>
    </location>
</feature>
<dbReference type="SUPFAM" id="SSF56059">
    <property type="entry name" value="Glutathione synthetase ATP-binding domain-like"/>
    <property type="match status" value="1"/>
</dbReference>
<dbReference type="InterPro" id="IPR011761">
    <property type="entry name" value="ATP-grasp"/>
</dbReference>
<dbReference type="PROSITE" id="PS50975">
    <property type="entry name" value="ATP_GRASP"/>
    <property type="match status" value="1"/>
</dbReference>
<protein>
    <recommendedName>
        <fullName evidence="4">ATP-grasp domain-containing protein</fullName>
    </recommendedName>
</protein>
<dbReference type="Gene3D" id="3.30.1490.20">
    <property type="entry name" value="ATP-grasp fold, A domain"/>
    <property type="match status" value="1"/>
</dbReference>
<evidence type="ECO:0000256" key="2">
    <source>
        <dbReference type="ARBA" id="ARBA00022741"/>
    </source>
</evidence>
<organism evidence="5">
    <name type="scientific">marine metagenome</name>
    <dbReference type="NCBI Taxonomy" id="408172"/>
    <lineage>
        <taxon>unclassified sequences</taxon>
        <taxon>metagenomes</taxon>
        <taxon>ecological metagenomes</taxon>
    </lineage>
</organism>
<accession>A0A381YMI4</accession>
<dbReference type="EMBL" id="UINC01018582">
    <property type="protein sequence ID" value="SVA78180.1"/>
    <property type="molecule type" value="Genomic_DNA"/>
</dbReference>
<dbReference type="Gene3D" id="3.30.470.20">
    <property type="entry name" value="ATP-grasp fold, B domain"/>
    <property type="match status" value="1"/>
</dbReference>
<dbReference type="GO" id="GO:0005524">
    <property type="term" value="F:ATP binding"/>
    <property type="evidence" value="ECO:0007669"/>
    <property type="project" value="UniProtKB-KW"/>
</dbReference>
<sequence length="290" mass="31235">MTKKRQRHLLVIGGGVFQVPAIKVAKSMGLKVVVTDYNGDAEGMLMADYPIEVSTRNINLTVNAAKQFHASCPLDGVMTVGTDASQTVAAVANALNLPGIPFEVAERSTDKIKMRRRLHEMGIAVPNFRPVWTIDDLNTAIKEIPLPLVIKPCDNMGARGVKMISKPDEASSAFHEAKEASISGKLIVEEFMEGPELSLDALVFGGRIQVTGIADRIIERAPYFVEVGHTLPSSQPQEKQEQAVKLFCSAIKALGIDIGAAKGDIKLTADGPKIIEIAARLSGGWMSTFT</sequence>
<dbReference type="GO" id="GO:0046872">
    <property type="term" value="F:metal ion binding"/>
    <property type="evidence" value="ECO:0007669"/>
    <property type="project" value="InterPro"/>
</dbReference>
<evidence type="ECO:0000259" key="4">
    <source>
        <dbReference type="PROSITE" id="PS50975"/>
    </source>
</evidence>
<keyword evidence="3" id="KW-0067">ATP-binding</keyword>
<gene>
    <name evidence="5" type="ORF">METZ01_LOCUS131034</name>
</gene>